<evidence type="ECO:0000313" key="11">
    <source>
        <dbReference type="Proteomes" id="UP000543598"/>
    </source>
</evidence>
<dbReference type="InterPro" id="IPR050297">
    <property type="entry name" value="LipidA_mod_glycosyltrf_83"/>
</dbReference>
<evidence type="ECO:0000256" key="8">
    <source>
        <dbReference type="SAM" id="Phobius"/>
    </source>
</evidence>
<dbReference type="PANTHER" id="PTHR33908">
    <property type="entry name" value="MANNOSYLTRANSFERASE YKCB-RELATED"/>
    <property type="match status" value="1"/>
</dbReference>
<feature type="transmembrane region" description="Helical" evidence="8">
    <location>
        <begin position="119"/>
        <end position="140"/>
    </location>
</feature>
<keyword evidence="5 8" id="KW-0812">Transmembrane</keyword>
<dbReference type="Proteomes" id="UP000543598">
    <property type="component" value="Unassembled WGS sequence"/>
</dbReference>
<keyword evidence="3" id="KW-0328">Glycosyltransferase</keyword>
<proteinExistence type="predicted"/>
<dbReference type="RefSeq" id="WP_167038896.1">
    <property type="nucleotide sequence ID" value="NZ_BAAANA010000001.1"/>
</dbReference>
<keyword evidence="6 8" id="KW-1133">Transmembrane helix</keyword>
<evidence type="ECO:0000256" key="7">
    <source>
        <dbReference type="ARBA" id="ARBA00023136"/>
    </source>
</evidence>
<reference evidence="10 11" key="1">
    <citation type="submission" date="2020-05" db="EMBL/GenBank/DDBJ databases">
        <title>MicrobeNet Type strains.</title>
        <authorList>
            <person name="Nicholson A.C."/>
        </authorList>
    </citation>
    <scope>NUCLEOTIDE SEQUENCE [LARGE SCALE GENOMIC DNA]</scope>
    <source>
        <strain evidence="10 11">JCM 14282</strain>
    </source>
</reference>
<feature type="transmembrane region" description="Helical" evidence="8">
    <location>
        <begin position="235"/>
        <end position="256"/>
    </location>
</feature>
<evidence type="ECO:0000256" key="6">
    <source>
        <dbReference type="ARBA" id="ARBA00022989"/>
    </source>
</evidence>
<name>A0A7Y2PZK7_9MICO</name>
<evidence type="ECO:0000256" key="2">
    <source>
        <dbReference type="ARBA" id="ARBA00022475"/>
    </source>
</evidence>
<keyword evidence="2" id="KW-1003">Cell membrane</keyword>
<dbReference type="Pfam" id="PF13231">
    <property type="entry name" value="PMT_2"/>
    <property type="match status" value="1"/>
</dbReference>
<keyword evidence="4" id="KW-0808">Transferase</keyword>
<feature type="transmembrane region" description="Helical" evidence="8">
    <location>
        <begin position="189"/>
        <end position="206"/>
    </location>
</feature>
<dbReference type="EMBL" id="JABEMB010000005">
    <property type="protein sequence ID" value="NNH03398.1"/>
    <property type="molecule type" value="Genomic_DNA"/>
</dbReference>
<feature type="transmembrane region" description="Helical" evidence="8">
    <location>
        <begin position="330"/>
        <end position="351"/>
    </location>
</feature>
<evidence type="ECO:0000256" key="5">
    <source>
        <dbReference type="ARBA" id="ARBA00022692"/>
    </source>
</evidence>
<feature type="domain" description="Glycosyltransferase RgtA/B/C/D-like" evidence="9">
    <location>
        <begin position="97"/>
        <end position="228"/>
    </location>
</feature>
<feature type="transmembrane region" description="Helical" evidence="8">
    <location>
        <begin position="357"/>
        <end position="381"/>
    </location>
</feature>
<keyword evidence="7 8" id="KW-0472">Membrane</keyword>
<comment type="subcellular location">
    <subcellularLocation>
        <location evidence="1">Cell membrane</location>
        <topology evidence="1">Multi-pass membrane protein</topology>
    </subcellularLocation>
</comment>
<comment type="caution">
    <text evidence="10">The sequence shown here is derived from an EMBL/GenBank/DDBJ whole genome shotgun (WGS) entry which is preliminary data.</text>
</comment>
<dbReference type="GO" id="GO:0009103">
    <property type="term" value="P:lipopolysaccharide biosynthetic process"/>
    <property type="evidence" value="ECO:0007669"/>
    <property type="project" value="UniProtKB-ARBA"/>
</dbReference>
<dbReference type="GO" id="GO:0016763">
    <property type="term" value="F:pentosyltransferase activity"/>
    <property type="evidence" value="ECO:0007669"/>
    <property type="project" value="TreeGrafter"/>
</dbReference>
<dbReference type="AlphaFoldDB" id="A0A7Y2PZK7"/>
<evidence type="ECO:0000256" key="1">
    <source>
        <dbReference type="ARBA" id="ARBA00004651"/>
    </source>
</evidence>
<dbReference type="GO" id="GO:0005886">
    <property type="term" value="C:plasma membrane"/>
    <property type="evidence" value="ECO:0007669"/>
    <property type="project" value="UniProtKB-SubCell"/>
</dbReference>
<evidence type="ECO:0000256" key="4">
    <source>
        <dbReference type="ARBA" id="ARBA00022679"/>
    </source>
</evidence>
<protein>
    <recommendedName>
        <fullName evidence="9">Glycosyltransferase RgtA/B/C/D-like domain-containing protein</fullName>
    </recommendedName>
</protein>
<organism evidence="10 11">
    <name type="scientific">Microbacterium ulmi</name>
    <dbReference type="NCBI Taxonomy" id="179095"/>
    <lineage>
        <taxon>Bacteria</taxon>
        <taxon>Bacillati</taxon>
        <taxon>Actinomycetota</taxon>
        <taxon>Actinomycetes</taxon>
        <taxon>Micrococcales</taxon>
        <taxon>Microbacteriaceae</taxon>
        <taxon>Microbacterium</taxon>
    </lineage>
</organism>
<dbReference type="InterPro" id="IPR038731">
    <property type="entry name" value="RgtA/B/C-like"/>
</dbReference>
<evidence type="ECO:0000256" key="3">
    <source>
        <dbReference type="ARBA" id="ARBA00022676"/>
    </source>
</evidence>
<evidence type="ECO:0000313" key="10">
    <source>
        <dbReference type="EMBL" id="NNH03398.1"/>
    </source>
</evidence>
<keyword evidence="11" id="KW-1185">Reference proteome</keyword>
<evidence type="ECO:0000259" key="9">
    <source>
        <dbReference type="Pfam" id="PF13231"/>
    </source>
</evidence>
<gene>
    <name evidence="10" type="ORF">HLA99_05985</name>
</gene>
<feature type="transmembrane region" description="Helical" evidence="8">
    <location>
        <begin position="302"/>
        <end position="323"/>
    </location>
</feature>
<accession>A0A7Y2PZK7</accession>
<sequence>MTDDVRTTPQGRSRAETPVRRALEWTRSTPWPLIGAFIAIGTILRIPQLNNSLNEAYSFRQTQTAMTAREFARNGIDLLTSPLPVFGPHSDVPMEMPLFQALVALVHNAGVGLDEAGRILSLIFFQVSAVLLAILIKRYFGTPTAIVATVLFQFVPFTVQWGAAHLMEFFAVALALLMVLGVDDWLRRGSIPWLVVGGLAGVGAFLVKSTTAPLWCLFLIVPGILALRELGTRRGLMRGAIGVAGIVPGLVAAALWTKHADAVKEAQPLTPFVTSTALREWNFGTLQDRLDPGKWATIFDRIATTITGPIAIVIAVAIIGAVLRGSLRERLALSGLALVAFAGPFVFFNLYWVHSYYLSAVVAALVAITAYAITSIASLLSSAPARRIALTIGGVAVLLVSVYLTPAAGDIIRTFLKSQPLPPLALALQAETSPDDLIVAVGCDWGPQIFYYADRKGVMFRADADWQWFWSVNDINDYPYLATCDVSADATAFLPAGTRLIPVTDTIFRIDPPAS</sequence>
<feature type="transmembrane region" description="Helical" evidence="8">
    <location>
        <begin position="388"/>
        <end position="409"/>
    </location>
</feature>
<feature type="transmembrane region" description="Helical" evidence="8">
    <location>
        <begin position="160"/>
        <end position="182"/>
    </location>
</feature>
<feature type="transmembrane region" description="Helical" evidence="8">
    <location>
        <begin position="212"/>
        <end position="228"/>
    </location>
</feature>
<dbReference type="PANTHER" id="PTHR33908:SF11">
    <property type="entry name" value="MEMBRANE PROTEIN"/>
    <property type="match status" value="1"/>
</dbReference>